<dbReference type="InterPro" id="IPR017972">
    <property type="entry name" value="Cyt_P450_CS"/>
</dbReference>
<name>A0ABS4SE37_9PROT</name>
<dbReference type="Proteomes" id="UP000781958">
    <property type="component" value="Unassembled WGS sequence"/>
</dbReference>
<comment type="similarity">
    <text evidence="2 5">Belongs to the cytochrome P450 family.</text>
</comment>
<keyword evidence="4 5" id="KW-0408">Iron</keyword>
<dbReference type="PANTHER" id="PTHR24305:SF166">
    <property type="entry name" value="CYTOCHROME P450 12A4, MITOCHONDRIAL-RELATED"/>
    <property type="match status" value="1"/>
</dbReference>
<proteinExistence type="inferred from homology"/>
<dbReference type="Pfam" id="PF00067">
    <property type="entry name" value="p450"/>
    <property type="match status" value="1"/>
</dbReference>
<dbReference type="SUPFAM" id="SSF48264">
    <property type="entry name" value="Cytochrome P450"/>
    <property type="match status" value="1"/>
</dbReference>
<dbReference type="InterPro" id="IPR036396">
    <property type="entry name" value="Cyt_P450_sf"/>
</dbReference>
<dbReference type="Gene3D" id="1.10.630.10">
    <property type="entry name" value="Cytochrome P450"/>
    <property type="match status" value="1"/>
</dbReference>
<comment type="caution">
    <text evidence="6">The sequence shown here is derived from an EMBL/GenBank/DDBJ whole genome shotgun (WGS) entry which is preliminary data.</text>
</comment>
<evidence type="ECO:0000313" key="7">
    <source>
        <dbReference type="Proteomes" id="UP000781958"/>
    </source>
</evidence>
<dbReference type="PROSITE" id="PS00086">
    <property type="entry name" value="CYTOCHROME_P450"/>
    <property type="match status" value="1"/>
</dbReference>
<gene>
    <name evidence="6" type="ORF">J2851_000578</name>
</gene>
<protein>
    <submittedName>
        <fullName evidence="6">Cytochrome P450</fullName>
    </submittedName>
</protein>
<sequence>MATHSAATWGTPLYVPPVPEPQPADLPAWQLLTAFRTNALTSWPRRAYEEWALERSVFGRPSFLLNDPEAIRRVLVDNDANYARTPAAMRVLRPIVGEGVLLSRGDSWKRQRRTLAPAFTPRTLPMLARHVVLATGPALDRLGGMAGVGSGVDMLTFMQALALDIAGRSMFSLEMERFGPALRGMIRRYNERLARPHPSDFFVPLSIPTVWDLLRRRFRREWMGLIESIIAERRRAGTSGRDGARDLLDLMDEARDPETGAGFTPDQLRDQVATLIMAGHETTALALFWACWLLTQAPDVQERVAEEAQGVDITPETALEAVARLPYTRAAVDEALRLYPPAFTIVRLALGPDRAGAVSIPKGSVVMVAPWVLHRHRGLWAESDAFNPDRFLPGAPPPPRFAFLPFGAGPRVCIGAPFALTEAVLVLASLFRRFRLEMPAGARPALPVAVVTTQPDHAPSFRVSPR</sequence>
<dbReference type="EMBL" id="JAGINP010000001">
    <property type="protein sequence ID" value="MBP2290841.1"/>
    <property type="molecule type" value="Genomic_DNA"/>
</dbReference>
<dbReference type="InterPro" id="IPR001128">
    <property type="entry name" value="Cyt_P450"/>
</dbReference>
<evidence type="ECO:0000256" key="1">
    <source>
        <dbReference type="ARBA" id="ARBA00001971"/>
    </source>
</evidence>
<keyword evidence="3 5" id="KW-0479">Metal-binding</keyword>
<evidence type="ECO:0000256" key="2">
    <source>
        <dbReference type="ARBA" id="ARBA00010617"/>
    </source>
</evidence>
<keyword evidence="5" id="KW-0560">Oxidoreductase</keyword>
<evidence type="ECO:0000256" key="3">
    <source>
        <dbReference type="ARBA" id="ARBA00022723"/>
    </source>
</evidence>
<keyword evidence="5" id="KW-0503">Monooxygenase</keyword>
<evidence type="ECO:0000313" key="6">
    <source>
        <dbReference type="EMBL" id="MBP2290841.1"/>
    </source>
</evidence>
<dbReference type="InterPro" id="IPR050121">
    <property type="entry name" value="Cytochrome_P450_monoxygenase"/>
</dbReference>
<comment type="cofactor">
    <cofactor evidence="1">
        <name>heme</name>
        <dbReference type="ChEBI" id="CHEBI:30413"/>
    </cofactor>
</comment>
<dbReference type="PRINTS" id="PR00465">
    <property type="entry name" value="EP450IV"/>
</dbReference>
<evidence type="ECO:0000256" key="5">
    <source>
        <dbReference type="RuleBase" id="RU000461"/>
    </source>
</evidence>
<accession>A0ABS4SE37</accession>
<organism evidence="6 7">
    <name type="scientific">Azospirillum rugosum</name>
    <dbReference type="NCBI Taxonomy" id="416170"/>
    <lineage>
        <taxon>Bacteria</taxon>
        <taxon>Pseudomonadati</taxon>
        <taxon>Pseudomonadota</taxon>
        <taxon>Alphaproteobacteria</taxon>
        <taxon>Rhodospirillales</taxon>
        <taxon>Azospirillaceae</taxon>
        <taxon>Azospirillum</taxon>
    </lineage>
</organism>
<keyword evidence="7" id="KW-1185">Reference proteome</keyword>
<keyword evidence="5" id="KW-0349">Heme</keyword>
<dbReference type="InterPro" id="IPR002403">
    <property type="entry name" value="Cyt_P450_E_grp-IV"/>
</dbReference>
<dbReference type="PRINTS" id="PR00385">
    <property type="entry name" value="P450"/>
</dbReference>
<dbReference type="PANTHER" id="PTHR24305">
    <property type="entry name" value="CYTOCHROME P450"/>
    <property type="match status" value="1"/>
</dbReference>
<dbReference type="RefSeq" id="WP_209763406.1">
    <property type="nucleotide sequence ID" value="NZ_JAGINP010000001.1"/>
</dbReference>
<reference evidence="6 7" key="1">
    <citation type="submission" date="2021-03" db="EMBL/GenBank/DDBJ databases">
        <title>Genomic Encyclopedia of Type Strains, Phase III (KMG-III): the genomes of soil and plant-associated and newly described type strains.</title>
        <authorList>
            <person name="Whitman W."/>
        </authorList>
    </citation>
    <scope>NUCLEOTIDE SEQUENCE [LARGE SCALE GENOMIC DNA]</scope>
    <source>
        <strain evidence="6 7">IMMIB AFH-6</strain>
    </source>
</reference>
<evidence type="ECO:0000256" key="4">
    <source>
        <dbReference type="ARBA" id="ARBA00023004"/>
    </source>
</evidence>